<dbReference type="InterPro" id="IPR041619">
    <property type="entry name" value="NAPRTase_C"/>
</dbReference>
<keyword evidence="5 9" id="KW-0436">Ligase</keyword>
<dbReference type="EMBL" id="JAPQES010000003">
    <property type="protein sequence ID" value="MCY6370861.1"/>
    <property type="molecule type" value="Genomic_DNA"/>
</dbReference>
<dbReference type="InterPro" id="IPR006405">
    <property type="entry name" value="Nic_PRibTrfase_pncB"/>
</dbReference>
<dbReference type="NCBIfam" id="NF009131">
    <property type="entry name" value="PRK12484.1"/>
    <property type="match status" value="1"/>
</dbReference>
<keyword evidence="7 9" id="KW-0808">Transferase</keyword>
<comment type="catalytic activity">
    <reaction evidence="8 9">
        <text>5-phospho-alpha-D-ribose 1-diphosphate + nicotinate + ATP + H2O = nicotinate beta-D-ribonucleotide + ADP + phosphate + diphosphate</text>
        <dbReference type="Rhea" id="RHEA:36163"/>
        <dbReference type="ChEBI" id="CHEBI:15377"/>
        <dbReference type="ChEBI" id="CHEBI:30616"/>
        <dbReference type="ChEBI" id="CHEBI:32544"/>
        <dbReference type="ChEBI" id="CHEBI:33019"/>
        <dbReference type="ChEBI" id="CHEBI:43474"/>
        <dbReference type="ChEBI" id="CHEBI:57502"/>
        <dbReference type="ChEBI" id="CHEBI:58017"/>
        <dbReference type="ChEBI" id="CHEBI:456216"/>
        <dbReference type="EC" id="6.3.4.21"/>
    </reaction>
</comment>
<comment type="pathway">
    <text evidence="1 9">Cofactor biosynthesis; NAD(+) biosynthesis; nicotinate D-ribonucleotide from nicotinate: step 1/1.</text>
</comment>
<dbReference type="InterPro" id="IPR007229">
    <property type="entry name" value="Nic_PRibTrfase-Fam"/>
</dbReference>
<dbReference type="Pfam" id="PF17956">
    <property type="entry name" value="NAPRTase_C"/>
    <property type="match status" value="1"/>
</dbReference>
<comment type="similarity">
    <text evidence="2 9">Belongs to the NAPRTase family.</text>
</comment>
<evidence type="ECO:0000256" key="2">
    <source>
        <dbReference type="ARBA" id="ARBA00010897"/>
    </source>
</evidence>
<evidence type="ECO:0000256" key="9">
    <source>
        <dbReference type="RuleBase" id="RU365100"/>
    </source>
</evidence>
<dbReference type="PANTHER" id="PTHR11098:SF1">
    <property type="entry name" value="NICOTINATE PHOSPHORIBOSYLTRANSFERASE"/>
    <property type="match status" value="1"/>
</dbReference>
<proteinExistence type="inferred from homology"/>
<evidence type="ECO:0000259" key="10">
    <source>
        <dbReference type="Pfam" id="PF04095"/>
    </source>
</evidence>
<feature type="domain" description="Nicotinate phosphoribosyltransferase C-terminal" evidence="12">
    <location>
        <begin position="370"/>
        <end position="479"/>
    </location>
</feature>
<evidence type="ECO:0000256" key="3">
    <source>
        <dbReference type="ARBA" id="ARBA00013236"/>
    </source>
</evidence>
<dbReference type="PANTHER" id="PTHR11098">
    <property type="entry name" value="NICOTINATE PHOSPHORIBOSYLTRANSFERASE"/>
    <property type="match status" value="1"/>
</dbReference>
<dbReference type="GO" id="GO:0004516">
    <property type="term" value="F:nicotinate phosphoribosyltransferase activity"/>
    <property type="evidence" value="ECO:0007669"/>
    <property type="project" value="UniProtKB-EC"/>
</dbReference>
<dbReference type="NCBIfam" id="NF006695">
    <property type="entry name" value="PRK09243.1-2"/>
    <property type="match status" value="1"/>
</dbReference>
<dbReference type="PIRSF" id="PIRSF000484">
    <property type="entry name" value="NAPRT"/>
    <property type="match status" value="1"/>
</dbReference>
<name>A0ABT4CS02_9CLOT</name>
<dbReference type="Pfam" id="PF04095">
    <property type="entry name" value="NAPRTase"/>
    <property type="match status" value="1"/>
</dbReference>
<gene>
    <name evidence="13" type="ORF">OXH55_09480</name>
</gene>
<comment type="caution">
    <text evidence="13">The sequence shown here is derived from an EMBL/GenBank/DDBJ whole genome shotgun (WGS) entry which is preliminary data.</text>
</comment>
<dbReference type="GO" id="GO:0016757">
    <property type="term" value="F:glycosyltransferase activity"/>
    <property type="evidence" value="ECO:0007669"/>
    <property type="project" value="UniProtKB-KW"/>
</dbReference>
<sequence length="491" mass="56048">MTNSNFLNIKNGRNLTMLVDFYELTMGNGYLDNNVGDKIAYFDMFFRRVPDGGGYCIMAGVQQLTEYLSNLKFTEEDIDYLRSKNCFDERFLEYLKNFKFECDVWAVPEGNPVFPGEPLVTVRGPILQAQFVETMILLTVNHQTLIATKSNRICRAAEGRPVMEFGSRRAQGYDGAIYGARSAIIGGCTATACTIAEQMFKIPASGTMAHSWIQLFSTEYEAFKAWTKTYPDNCILLVDTYNVLKSGLPNAIKVFDEILKPMGYRPKGIRIDSGDITYLTKKCRKILDEAGYEDVKIIISNSLDEHIITDVLSQGAKIDSFGVGERLITARSEPVFGGVYKLVAVEENGEIIPKIKISENEEKITNPGFKKIYRLFDKSTDKAIADLISLHDEKIDDTKPLEIFDPVHTWKKKKLTNYYAKDLMVKIFDKGNPCYKNPPVKEIQKFAKEETEKLWEEVLRFENPHTYYVDLSNKLWNLKHSLLNKFSDLYD</sequence>
<dbReference type="InterPro" id="IPR013785">
    <property type="entry name" value="Aldolase_TIM"/>
</dbReference>
<keyword evidence="13" id="KW-0328">Glycosyltransferase</keyword>
<dbReference type="InterPro" id="IPR036068">
    <property type="entry name" value="Nicotinate_pribotase-like_C"/>
</dbReference>
<keyword evidence="14" id="KW-1185">Reference proteome</keyword>
<evidence type="ECO:0000259" key="12">
    <source>
        <dbReference type="Pfam" id="PF17956"/>
    </source>
</evidence>
<evidence type="ECO:0000256" key="8">
    <source>
        <dbReference type="ARBA" id="ARBA00048668"/>
    </source>
</evidence>
<comment type="PTM">
    <text evidence="9">Transiently phosphorylated on a His residue during the reaction cycle. Phosphorylation strongly increases the affinity for substrates and increases the rate of nicotinate D-ribonucleotide production. Dephosphorylation regenerates the low-affinity form of the enzyme, leading to product release.</text>
</comment>
<dbReference type="Proteomes" id="UP001079657">
    <property type="component" value="Unassembled WGS sequence"/>
</dbReference>
<evidence type="ECO:0000256" key="5">
    <source>
        <dbReference type="ARBA" id="ARBA00022598"/>
    </source>
</evidence>
<protein>
    <recommendedName>
        <fullName evidence="3 9">Nicotinate phosphoribosyltransferase</fullName>
        <ecNumber evidence="3 9">6.3.4.21</ecNumber>
    </recommendedName>
</protein>
<dbReference type="CDD" id="cd01570">
    <property type="entry name" value="NAPRTase_A"/>
    <property type="match status" value="1"/>
</dbReference>
<accession>A0ABT4CS02</accession>
<evidence type="ECO:0000256" key="7">
    <source>
        <dbReference type="ARBA" id="ARBA00022679"/>
    </source>
</evidence>
<evidence type="ECO:0000256" key="6">
    <source>
        <dbReference type="ARBA" id="ARBA00022642"/>
    </source>
</evidence>
<evidence type="ECO:0000256" key="1">
    <source>
        <dbReference type="ARBA" id="ARBA00004952"/>
    </source>
</evidence>
<dbReference type="SUPFAM" id="SSF51690">
    <property type="entry name" value="Nicotinate/Quinolinate PRTase C-terminal domain-like"/>
    <property type="match status" value="1"/>
</dbReference>
<reference evidence="13" key="1">
    <citation type="submission" date="2022-12" db="EMBL/GenBank/DDBJ databases">
        <authorList>
            <person name="Wang J."/>
        </authorList>
    </citation>
    <scope>NUCLEOTIDE SEQUENCE</scope>
    <source>
        <strain evidence="13">HY-42-06</strain>
    </source>
</reference>
<dbReference type="RefSeq" id="WP_268049706.1">
    <property type="nucleotide sequence ID" value="NZ_JAPQES010000003.1"/>
</dbReference>
<feature type="domain" description="Nicotinate/nicotinamide phosphoribosyltransferase" evidence="10">
    <location>
        <begin position="162"/>
        <end position="351"/>
    </location>
</feature>
<dbReference type="SUPFAM" id="SSF54675">
    <property type="entry name" value="Nicotinate/Quinolinate PRTase N-terminal domain-like"/>
    <property type="match status" value="1"/>
</dbReference>
<organism evidence="13 14">
    <name type="scientific">Clostridium ganghwense</name>
    <dbReference type="NCBI Taxonomy" id="312089"/>
    <lineage>
        <taxon>Bacteria</taxon>
        <taxon>Bacillati</taxon>
        <taxon>Bacillota</taxon>
        <taxon>Clostridia</taxon>
        <taxon>Eubacteriales</taxon>
        <taxon>Clostridiaceae</taxon>
        <taxon>Clostridium</taxon>
    </lineage>
</organism>
<feature type="domain" description="Nicotinate phosphoribosyltransferase N-terminal" evidence="11">
    <location>
        <begin position="17"/>
        <end position="141"/>
    </location>
</feature>
<dbReference type="Gene3D" id="3.20.140.10">
    <property type="entry name" value="nicotinate phosphoribosyltransferase"/>
    <property type="match status" value="1"/>
</dbReference>
<dbReference type="Pfam" id="PF17767">
    <property type="entry name" value="NAPRTase_N"/>
    <property type="match status" value="1"/>
</dbReference>
<dbReference type="InterPro" id="IPR041525">
    <property type="entry name" value="N/Namide_PRibTrfase"/>
</dbReference>
<evidence type="ECO:0000313" key="13">
    <source>
        <dbReference type="EMBL" id="MCY6370861.1"/>
    </source>
</evidence>
<keyword evidence="6 9" id="KW-0662">Pyridine nucleotide biosynthesis</keyword>
<dbReference type="EC" id="6.3.4.21" evidence="3 9"/>
<keyword evidence="4" id="KW-0597">Phosphoprotein</keyword>
<comment type="function">
    <text evidence="9">Catalyzes the first step in the biosynthesis of NAD from nicotinic acid, the ATP-dependent synthesis of beta-nicotinate D-ribonucleotide from nicotinate and 5-phospho-D-ribose 1-phosphate.</text>
</comment>
<evidence type="ECO:0000313" key="14">
    <source>
        <dbReference type="Proteomes" id="UP001079657"/>
    </source>
</evidence>
<evidence type="ECO:0000259" key="11">
    <source>
        <dbReference type="Pfam" id="PF17767"/>
    </source>
</evidence>
<dbReference type="Gene3D" id="3.20.20.70">
    <property type="entry name" value="Aldolase class I"/>
    <property type="match status" value="1"/>
</dbReference>
<dbReference type="NCBIfam" id="TIGR01513">
    <property type="entry name" value="NAPRTase_put"/>
    <property type="match status" value="1"/>
</dbReference>
<dbReference type="InterPro" id="IPR040727">
    <property type="entry name" value="NAPRTase_N"/>
</dbReference>
<evidence type="ECO:0000256" key="4">
    <source>
        <dbReference type="ARBA" id="ARBA00022553"/>
    </source>
</evidence>